<dbReference type="SUPFAM" id="SSF51206">
    <property type="entry name" value="cAMP-binding domain-like"/>
    <property type="match status" value="1"/>
</dbReference>
<name>A0A7L4WNX3_9FLOR</name>
<dbReference type="RefSeq" id="YP_009944679.1">
    <property type="nucleotide sequence ID" value="NC_051457.1"/>
</dbReference>
<dbReference type="GeneID" id="60235032"/>
<dbReference type="InterPro" id="IPR014710">
    <property type="entry name" value="RmlC-like_jellyroll"/>
</dbReference>
<dbReference type="InterPro" id="IPR018490">
    <property type="entry name" value="cNMP-bd_dom_sf"/>
</dbReference>
<keyword evidence="1" id="KW-0150">Chloroplast</keyword>
<keyword evidence="1" id="KW-0934">Plastid</keyword>
<reference evidence="1" key="1">
    <citation type="submission" date="2018-09" db="EMBL/GenBank/DDBJ databases">
        <title>Genomics and Phylogenetic analysis of three type specimens of Osmundea (Rhodomelaceae, Rhodophyta).</title>
        <authorList>
            <person name="Hughey J.R."/>
            <person name="Miller K.A."/>
        </authorList>
    </citation>
    <scope>NUCLEOTIDE SEQUENCE</scope>
</reference>
<evidence type="ECO:0000313" key="1">
    <source>
        <dbReference type="EMBL" id="QFR99973.1"/>
    </source>
</evidence>
<protein>
    <submittedName>
        <fullName evidence="1">Global nitrogen transcriptional regulator</fullName>
    </submittedName>
</protein>
<organism evidence="1">
    <name type="scientific">Osmundea sinicola</name>
    <dbReference type="NCBI Taxonomy" id="290685"/>
    <lineage>
        <taxon>Eukaryota</taxon>
        <taxon>Rhodophyta</taxon>
        <taxon>Florideophyceae</taxon>
        <taxon>Rhodymeniophycidae</taxon>
        <taxon>Ceramiales</taxon>
        <taxon>Rhodomelaceae</taxon>
        <taxon>Laurencieae</taxon>
        <taxon>Osmundea</taxon>
    </lineage>
</organism>
<sequence>MKWINSLNNSKVPYYIYKLNKNDSIIISYEYKNHNQLLIVLHGSVYILKNFGKKQVIPIVILNKNSIFSISYLNNQFYYQFIALEKTYILIIKNYNIKQLDGQLMLNIIQSYQKTLSAYEIMNEAINQKYTKNKVIQIILLIFFQFGIINKKQIQLPFKISQKDLAIMTGTNKATLNKIIKEVSSIEYTKKKSMQINNIFNFTQQ</sequence>
<dbReference type="InterPro" id="IPR036390">
    <property type="entry name" value="WH_DNA-bd_sf"/>
</dbReference>
<geneLocation type="chloroplast" evidence="1"/>
<proteinExistence type="predicted"/>
<dbReference type="AlphaFoldDB" id="A0A7L4WNX3"/>
<dbReference type="EMBL" id="MH898941">
    <property type="protein sequence ID" value="QFR99973.1"/>
    <property type="molecule type" value="Genomic_DNA"/>
</dbReference>
<dbReference type="SUPFAM" id="SSF46785">
    <property type="entry name" value="Winged helix' DNA-binding domain"/>
    <property type="match status" value="1"/>
</dbReference>
<dbReference type="Gene3D" id="2.60.120.10">
    <property type="entry name" value="Jelly Rolls"/>
    <property type="match status" value="1"/>
</dbReference>
<gene>
    <name evidence="1" type="primary">ntcA</name>
</gene>
<accession>A0A7L4WNX3</accession>